<evidence type="ECO:0000313" key="4">
    <source>
        <dbReference type="Proteomes" id="UP000721844"/>
    </source>
</evidence>
<dbReference type="Proteomes" id="UP000721844">
    <property type="component" value="Unassembled WGS sequence"/>
</dbReference>
<dbReference type="NCBIfam" id="NF040641">
    <property type="entry name" value="bifunc_ST_SDO"/>
    <property type="match status" value="1"/>
</dbReference>
<dbReference type="InterPro" id="IPR044528">
    <property type="entry name" value="POD-like_MBL-fold"/>
</dbReference>
<keyword evidence="1" id="KW-0479">Metal-binding</keyword>
<dbReference type="EMBL" id="JAESVA010000001">
    <property type="protein sequence ID" value="MCB8878880.1"/>
    <property type="molecule type" value="Genomic_DNA"/>
</dbReference>
<dbReference type="Pfam" id="PF00753">
    <property type="entry name" value="Lactamase_B"/>
    <property type="match status" value="1"/>
</dbReference>
<dbReference type="RefSeq" id="WP_264481288.1">
    <property type="nucleotide sequence ID" value="NZ_JAESVA010000001.1"/>
</dbReference>
<dbReference type="GO" id="GO:0006749">
    <property type="term" value="P:glutathione metabolic process"/>
    <property type="evidence" value="ECO:0007669"/>
    <property type="project" value="InterPro"/>
</dbReference>
<dbReference type="CDD" id="cd14503">
    <property type="entry name" value="PTP-bact"/>
    <property type="match status" value="1"/>
</dbReference>
<dbReference type="Pfam" id="PF04273">
    <property type="entry name" value="BLH_phosphatase"/>
    <property type="match status" value="1"/>
</dbReference>
<dbReference type="GO" id="GO:0070813">
    <property type="term" value="P:hydrogen sulfide metabolic process"/>
    <property type="evidence" value="ECO:0007669"/>
    <property type="project" value="TreeGrafter"/>
</dbReference>
<dbReference type="SUPFAM" id="SSF56281">
    <property type="entry name" value="Metallo-hydrolase/oxidoreductase"/>
    <property type="match status" value="1"/>
</dbReference>
<dbReference type="NCBIfam" id="TIGR01244">
    <property type="entry name" value="TIGR01244 family sulfur transferase"/>
    <property type="match status" value="1"/>
</dbReference>
<dbReference type="InterPro" id="IPR051682">
    <property type="entry name" value="Mito_Persulfide_Diox"/>
</dbReference>
<evidence type="ECO:0000259" key="2">
    <source>
        <dbReference type="SMART" id="SM00849"/>
    </source>
</evidence>
<accession>A0A964E1U0</accession>
<gene>
    <name evidence="3" type="ORF">ACELLULO517_01440</name>
</gene>
<dbReference type="AlphaFoldDB" id="A0A964E1U0"/>
<evidence type="ECO:0000256" key="1">
    <source>
        <dbReference type="ARBA" id="ARBA00022723"/>
    </source>
</evidence>
<reference evidence="3 4" key="1">
    <citation type="journal article" date="2021" name="Microorganisms">
        <title>Acidisoma silvae sp. nov. and Acidisomacellulosilytica sp. nov., Two Acidophilic Bacteria Isolated from Decaying Wood, Hydrolyzing Cellulose and Producing Poly-3-hydroxybutyrate.</title>
        <authorList>
            <person name="Mieszkin S."/>
            <person name="Pouder E."/>
            <person name="Uroz S."/>
            <person name="Simon-Colin C."/>
            <person name="Alain K."/>
        </authorList>
    </citation>
    <scope>NUCLEOTIDE SEQUENCE [LARGE SCALE GENOMIC DNA]</scope>
    <source>
        <strain evidence="3 4">HW T5.17</strain>
    </source>
</reference>
<organism evidence="3 4">
    <name type="scientific">Acidisoma cellulosilyticum</name>
    <dbReference type="NCBI Taxonomy" id="2802395"/>
    <lineage>
        <taxon>Bacteria</taxon>
        <taxon>Pseudomonadati</taxon>
        <taxon>Pseudomonadota</taxon>
        <taxon>Alphaproteobacteria</taxon>
        <taxon>Acetobacterales</taxon>
        <taxon>Acidocellaceae</taxon>
        <taxon>Acidisoma</taxon>
    </lineage>
</organism>
<proteinExistence type="predicted"/>
<comment type="caution">
    <text evidence="3">The sequence shown here is derived from an EMBL/GenBank/DDBJ whole genome shotgun (WGS) entry which is preliminary data.</text>
</comment>
<dbReference type="CDD" id="cd07724">
    <property type="entry name" value="POD-like_MBL-fold"/>
    <property type="match status" value="1"/>
</dbReference>
<dbReference type="InterPro" id="IPR036866">
    <property type="entry name" value="RibonucZ/Hydroxyglut_hydro"/>
</dbReference>
<protein>
    <submittedName>
        <fullName evidence="3">TIGR01244 family phosphatase</fullName>
    </submittedName>
</protein>
<dbReference type="InterPro" id="IPR053449">
    <property type="entry name" value="MBL-like_hydrolase"/>
</dbReference>
<dbReference type="PANTHER" id="PTHR43084:SF1">
    <property type="entry name" value="PERSULFIDE DIOXYGENASE ETHE1, MITOCHONDRIAL"/>
    <property type="match status" value="1"/>
</dbReference>
<sequence length="439" mass="47675">MPGPVPLPTSATRIGEKLFISAQPSLDDFPLFAAAGFRRVISNRPAAEQEGQPTPVSERKAAEAAGLSYRFIPVTGSTITEADVRAFQEAVSASDGPVIAHCKSGIRSASLHVIGEVLDGRLAQEDVTVRGHEWGLDLSGAARWLAQHAVQTPQVKGFFDPRTFSVQYVVSDPATRHCAIIDAVLDYDEKSGATATTNADLILAYVAEQGLTVAWILDTHPHADHFSAAQYLHGKTGAPTAIGAHVPDVQRLWQSIYNWPELQTDGSQWHHLFEDGEAFKLGSIDGRVLFSPGHTLASITFVIGDAAFVHDTLFMPDSGTARADFPGGSAEALWASIQAILALPDETRIFTGHDYQPEGRAPRWESNVAEQKLRNTHIAGLSKAEFIVRREARDKTLPMPKLILHALQVNIAGGRLPKPEDNGRRYLKIPIDALGDTIW</sequence>
<dbReference type="SUPFAM" id="SSF52799">
    <property type="entry name" value="(Phosphotyrosine protein) phosphatases II"/>
    <property type="match status" value="1"/>
</dbReference>
<dbReference type="InterPro" id="IPR001279">
    <property type="entry name" value="Metallo-B-lactamas"/>
</dbReference>
<dbReference type="GO" id="GO:0050313">
    <property type="term" value="F:sulfur dioxygenase activity"/>
    <property type="evidence" value="ECO:0007669"/>
    <property type="project" value="InterPro"/>
</dbReference>
<name>A0A964E1U0_9PROT</name>
<dbReference type="Gene3D" id="3.60.15.10">
    <property type="entry name" value="Ribonuclease Z/Hydroxyacylglutathione hydrolase-like"/>
    <property type="match status" value="1"/>
</dbReference>
<dbReference type="InterPro" id="IPR005939">
    <property type="entry name" value="BLH_phosphatase-like"/>
</dbReference>
<dbReference type="SMART" id="SM00849">
    <property type="entry name" value="Lactamase_B"/>
    <property type="match status" value="1"/>
</dbReference>
<dbReference type="GO" id="GO:0016787">
    <property type="term" value="F:hydrolase activity"/>
    <property type="evidence" value="ECO:0007669"/>
    <property type="project" value="InterPro"/>
</dbReference>
<evidence type="ECO:0000313" key="3">
    <source>
        <dbReference type="EMBL" id="MCB8878880.1"/>
    </source>
</evidence>
<feature type="domain" description="Metallo-beta-lactamase" evidence="2">
    <location>
        <begin position="164"/>
        <end position="353"/>
    </location>
</feature>
<dbReference type="Gene3D" id="3.90.190.10">
    <property type="entry name" value="Protein tyrosine phosphatase superfamily"/>
    <property type="match status" value="1"/>
</dbReference>
<keyword evidence="4" id="KW-1185">Reference proteome</keyword>
<dbReference type="GO" id="GO:0046872">
    <property type="term" value="F:metal ion binding"/>
    <property type="evidence" value="ECO:0007669"/>
    <property type="project" value="UniProtKB-KW"/>
</dbReference>
<dbReference type="InterPro" id="IPR029021">
    <property type="entry name" value="Prot-tyrosine_phosphatase-like"/>
</dbReference>
<dbReference type="PANTHER" id="PTHR43084">
    <property type="entry name" value="PERSULFIDE DIOXYGENASE ETHE1"/>
    <property type="match status" value="1"/>
</dbReference>